<reference evidence="3" key="2">
    <citation type="submission" date="2020-09" db="EMBL/GenBank/DDBJ databases">
        <authorList>
            <person name="Sun Q."/>
            <person name="Zhou Y."/>
        </authorList>
    </citation>
    <scope>NUCLEOTIDE SEQUENCE</scope>
    <source>
        <strain evidence="3">CGMCC 1.15448</strain>
    </source>
</reference>
<keyword evidence="4" id="KW-1185">Reference proteome</keyword>
<keyword evidence="1" id="KW-0732">Signal</keyword>
<reference evidence="3" key="1">
    <citation type="journal article" date="2014" name="Int. J. Syst. Evol. Microbiol.">
        <title>Complete genome sequence of Corynebacterium casei LMG S-19264T (=DSM 44701T), isolated from a smear-ripened cheese.</title>
        <authorList>
            <consortium name="US DOE Joint Genome Institute (JGI-PGF)"/>
            <person name="Walter F."/>
            <person name="Albersmeier A."/>
            <person name="Kalinowski J."/>
            <person name="Ruckert C."/>
        </authorList>
    </citation>
    <scope>NUCLEOTIDE SEQUENCE</scope>
    <source>
        <strain evidence="3">CGMCC 1.15448</strain>
    </source>
</reference>
<comment type="caution">
    <text evidence="3">The sequence shown here is derived from an EMBL/GenBank/DDBJ whole genome shotgun (WGS) entry which is preliminary data.</text>
</comment>
<dbReference type="NCBIfam" id="NF038402">
    <property type="entry name" value="TroA_like"/>
    <property type="match status" value="1"/>
</dbReference>
<dbReference type="EMBL" id="BMJC01000001">
    <property type="protein sequence ID" value="GGA91630.1"/>
    <property type="molecule type" value="Genomic_DNA"/>
</dbReference>
<dbReference type="RefSeq" id="WP_188929849.1">
    <property type="nucleotide sequence ID" value="NZ_BMJC01000001.1"/>
</dbReference>
<dbReference type="PANTHER" id="PTHR30535:SF35">
    <property type="entry name" value="PERIPLASMIC BINDING PROTEIN"/>
    <property type="match status" value="1"/>
</dbReference>
<organism evidence="3 4">
    <name type="scientific">Puia dinghuensis</name>
    <dbReference type="NCBI Taxonomy" id="1792502"/>
    <lineage>
        <taxon>Bacteria</taxon>
        <taxon>Pseudomonadati</taxon>
        <taxon>Bacteroidota</taxon>
        <taxon>Chitinophagia</taxon>
        <taxon>Chitinophagales</taxon>
        <taxon>Chitinophagaceae</taxon>
        <taxon>Puia</taxon>
    </lineage>
</organism>
<proteinExistence type="predicted"/>
<evidence type="ECO:0000313" key="3">
    <source>
        <dbReference type="EMBL" id="GGA91630.1"/>
    </source>
</evidence>
<evidence type="ECO:0000313" key="4">
    <source>
        <dbReference type="Proteomes" id="UP000607559"/>
    </source>
</evidence>
<dbReference type="AlphaFoldDB" id="A0A8J2UBC6"/>
<dbReference type="PROSITE" id="PS50983">
    <property type="entry name" value="FE_B12_PBP"/>
    <property type="match status" value="1"/>
</dbReference>
<protein>
    <submittedName>
        <fullName evidence="3">Iron ABC transporter</fullName>
    </submittedName>
</protein>
<dbReference type="Proteomes" id="UP000607559">
    <property type="component" value="Unassembled WGS sequence"/>
</dbReference>
<feature type="domain" description="Fe/B12 periplasmic-binding" evidence="2">
    <location>
        <begin position="20"/>
        <end position="254"/>
    </location>
</feature>
<accession>A0A8J2UBC6</accession>
<evidence type="ECO:0000259" key="2">
    <source>
        <dbReference type="PROSITE" id="PS50983"/>
    </source>
</evidence>
<name>A0A8J2UBC6_9BACT</name>
<dbReference type="SUPFAM" id="SSF53807">
    <property type="entry name" value="Helical backbone' metal receptor"/>
    <property type="match status" value="1"/>
</dbReference>
<dbReference type="Pfam" id="PF01497">
    <property type="entry name" value="Peripla_BP_2"/>
    <property type="match status" value="1"/>
</dbReference>
<dbReference type="Gene3D" id="3.40.50.1980">
    <property type="entry name" value="Nitrogenase molybdenum iron protein domain"/>
    <property type="match status" value="2"/>
</dbReference>
<dbReference type="InterPro" id="IPR050902">
    <property type="entry name" value="ABC_Transporter_SBP"/>
</dbReference>
<sequence>MPSFTDQLGRTLFLPQTPRRIISLVPSQTELLYTLGLDAAVVGITKFCVHPESWFRTKPRVGGTKAIDPARVDALKPDLIIANKEENEKPQIEALAARYPVWVSDVKNLSDALAMIRSLGQLTGATTMATALASTIATRFNQLPIPTQPIPAAYFIWRNPWMVAGGDTFINDMLHYCGFTNIFAGHDRYPTVDLSSLAGPVHILLSSEPYPFRERHIDEIKEVLPEAAVRLVDGEFFSWYGSRLLDAPAYFSDL</sequence>
<evidence type="ECO:0000256" key="1">
    <source>
        <dbReference type="ARBA" id="ARBA00022729"/>
    </source>
</evidence>
<dbReference type="PANTHER" id="PTHR30535">
    <property type="entry name" value="VITAMIN B12-BINDING PROTEIN"/>
    <property type="match status" value="1"/>
</dbReference>
<gene>
    <name evidence="3" type="primary">fecB</name>
    <name evidence="3" type="ORF">GCM10011511_13730</name>
</gene>
<dbReference type="InterPro" id="IPR054828">
    <property type="entry name" value="Vit_B12_bind_prot"/>
</dbReference>
<dbReference type="InterPro" id="IPR002491">
    <property type="entry name" value="ABC_transptr_periplasmic_BD"/>
</dbReference>